<proteinExistence type="predicted"/>
<reference evidence="2" key="1">
    <citation type="journal article" date="2015" name="Nat. Genet.">
        <title>The genome and transcriptome of the zoonotic hookworm Ancylostoma ceylanicum identify infection-specific gene families.</title>
        <authorList>
            <person name="Schwarz E.M."/>
            <person name="Hu Y."/>
            <person name="Antoshechkin I."/>
            <person name="Miller M.M."/>
            <person name="Sternberg P.W."/>
            <person name="Aroian R.V."/>
        </authorList>
    </citation>
    <scope>NUCLEOTIDE SEQUENCE</scope>
    <source>
        <strain evidence="2">HY135</strain>
    </source>
</reference>
<gene>
    <name evidence="1" type="primary">Acey_s0310.g2100</name>
    <name evidence="1" type="ORF">Y032_0310g2100</name>
</gene>
<accession>A0A016S346</accession>
<keyword evidence="2" id="KW-1185">Reference proteome</keyword>
<dbReference type="AlphaFoldDB" id="A0A016S346"/>
<name>A0A016S346_9BILA</name>
<comment type="caution">
    <text evidence="1">The sequence shown here is derived from an EMBL/GenBank/DDBJ whole genome shotgun (WGS) entry which is preliminary data.</text>
</comment>
<sequence length="104" mass="12129">MKQRETAGRREMKAPFSMRPKRGRIFRGGYTRVTPRNPVDGAHFIHYTVHYSIHYTMHSARTRVAYKINSVNWRGGHQNGYAPIRVHSSISAGRRLFFVFNLPL</sequence>
<protein>
    <submittedName>
        <fullName evidence="1">Uncharacterized protein</fullName>
    </submittedName>
</protein>
<organism evidence="1 2">
    <name type="scientific">Ancylostoma ceylanicum</name>
    <dbReference type="NCBI Taxonomy" id="53326"/>
    <lineage>
        <taxon>Eukaryota</taxon>
        <taxon>Metazoa</taxon>
        <taxon>Ecdysozoa</taxon>
        <taxon>Nematoda</taxon>
        <taxon>Chromadorea</taxon>
        <taxon>Rhabditida</taxon>
        <taxon>Rhabditina</taxon>
        <taxon>Rhabditomorpha</taxon>
        <taxon>Strongyloidea</taxon>
        <taxon>Ancylostomatidae</taxon>
        <taxon>Ancylostomatinae</taxon>
        <taxon>Ancylostoma</taxon>
    </lineage>
</organism>
<dbReference type="EMBL" id="JARK01001646">
    <property type="protein sequence ID" value="EYB84772.1"/>
    <property type="molecule type" value="Genomic_DNA"/>
</dbReference>
<evidence type="ECO:0000313" key="2">
    <source>
        <dbReference type="Proteomes" id="UP000024635"/>
    </source>
</evidence>
<evidence type="ECO:0000313" key="1">
    <source>
        <dbReference type="EMBL" id="EYB84772.1"/>
    </source>
</evidence>
<dbReference type="Proteomes" id="UP000024635">
    <property type="component" value="Unassembled WGS sequence"/>
</dbReference>